<feature type="coiled-coil region" evidence="11">
    <location>
        <begin position="1075"/>
        <end position="1109"/>
    </location>
</feature>
<proteinExistence type="inferred from homology"/>
<dbReference type="GO" id="GO:0005524">
    <property type="term" value="F:ATP binding"/>
    <property type="evidence" value="ECO:0007669"/>
    <property type="project" value="UniProtKB-KW"/>
</dbReference>
<feature type="domain" description="Phosphofructokinase" evidence="13">
    <location>
        <begin position="181"/>
        <end position="451"/>
    </location>
</feature>
<keyword evidence="8 10" id="KW-0324">Glycolysis</keyword>
<dbReference type="RefSeq" id="XP_004829199.1">
    <property type="nucleotide sequence ID" value="XM_004829142.1"/>
</dbReference>
<evidence type="ECO:0000256" key="2">
    <source>
        <dbReference type="ARBA" id="ARBA00003138"/>
    </source>
</evidence>
<dbReference type="Proteomes" id="UP000031512">
    <property type="component" value="Chromosome 1"/>
</dbReference>
<gene>
    <name evidence="14" type="ORF">BEWA_023820</name>
</gene>
<evidence type="ECO:0000256" key="3">
    <source>
        <dbReference type="ARBA" id="ARBA00022490"/>
    </source>
</evidence>
<evidence type="ECO:0000256" key="1">
    <source>
        <dbReference type="ARBA" id="ARBA00001946"/>
    </source>
</evidence>
<comment type="subcellular location">
    <subcellularLocation>
        <location evidence="10">Cytoplasm</location>
    </subcellularLocation>
</comment>
<dbReference type="PANTHER" id="PTHR43650">
    <property type="entry name" value="PYROPHOSPHATE--FRUCTOSE 6-PHOSPHATE 1-PHOSPHOTRANSFERASE"/>
    <property type="match status" value="1"/>
</dbReference>
<comment type="catalytic activity">
    <reaction evidence="9">
        <text>beta-D-fructose 6-phosphate + diphosphate = beta-D-fructose 1,6-bisphosphate + phosphate + H(+)</text>
        <dbReference type="Rhea" id="RHEA:13613"/>
        <dbReference type="ChEBI" id="CHEBI:15378"/>
        <dbReference type="ChEBI" id="CHEBI:32966"/>
        <dbReference type="ChEBI" id="CHEBI:33019"/>
        <dbReference type="ChEBI" id="CHEBI:43474"/>
        <dbReference type="ChEBI" id="CHEBI:57634"/>
        <dbReference type="EC" id="2.7.1.90"/>
    </reaction>
</comment>
<dbReference type="GO" id="GO:0047334">
    <property type="term" value="F:diphosphate-fructose-6-phosphate 1-phosphotransferase activity"/>
    <property type="evidence" value="ECO:0007669"/>
    <property type="project" value="UniProtKB-EC"/>
</dbReference>
<dbReference type="InterPro" id="IPR011183">
    <property type="entry name" value="PfpB_PPi_PFK"/>
</dbReference>
<evidence type="ECO:0000256" key="9">
    <source>
        <dbReference type="ARBA" id="ARBA00048072"/>
    </source>
</evidence>
<dbReference type="EMBL" id="CP001669">
    <property type="protein sequence ID" value="AFZ79533.1"/>
    <property type="molecule type" value="Genomic_DNA"/>
</dbReference>
<feature type="region of interest" description="Disordered" evidence="12">
    <location>
        <begin position="31"/>
        <end position="52"/>
    </location>
</feature>
<dbReference type="Gene3D" id="1.10.10.480">
    <property type="entry name" value="Phosphofructokinase, domain 3"/>
    <property type="match status" value="2"/>
</dbReference>
<evidence type="ECO:0000256" key="11">
    <source>
        <dbReference type="SAM" id="Coils"/>
    </source>
</evidence>
<evidence type="ECO:0000256" key="6">
    <source>
        <dbReference type="ARBA" id="ARBA00022777"/>
    </source>
</evidence>
<feature type="compositionally biased region" description="Basic and acidic residues" evidence="12">
    <location>
        <begin position="34"/>
        <end position="52"/>
    </location>
</feature>
<keyword evidence="5 10" id="KW-0479">Metal-binding</keyword>
<keyword evidence="7 10" id="KW-0460">Magnesium</keyword>
<feature type="binding site" evidence="10">
    <location>
        <position position="431"/>
    </location>
    <ligand>
        <name>substrate</name>
    </ligand>
</feature>
<comment type="caution">
    <text evidence="10">Lacks conserved residue(s) required for the propagation of feature annotation.</text>
</comment>
<keyword evidence="15" id="KW-1185">Reference proteome</keyword>
<dbReference type="GeneID" id="15807343"/>
<dbReference type="InterPro" id="IPR022953">
    <property type="entry name" value="ATP_PFK"/>
</dbReference>
<dbReference type="KEGG" id="beq:BEWA_023820"/>
<dbReference type="GO" id="GO:0005829">
    <property type="term" value="C:cytosol"/>
    <property type="evidence" value="ECO:0007669"/>
    <property type="project" value="TreeGrafter"/>
</dbReference>
<dbReference type="GO" id="GO:0046872">
    <property type="term" value="F:metal ion binding"/>
    <property type="evidence" value="ECO:0007669"/>
    <property type="project" value="UniProtKB-KW"/>
</dbReference>
<feature type="binding site" evidence="10">
    <location>
        <position position="189"/>
    </location>
    <ligand>
        <name>ATP</name>
        <dbReference type="ChEBI" id="CHEBI:30616"/>
    </ligand>
</feature>
<keyword evidence="10" id="KW-0067">ATP-binding</keyword>
<feature type="active site" description="Proton acceptor" evidence="10">
    <location>
        <position position="325"/>
    </location>
</feature>
<comment type="function">
    <text evidence="10">Catalyzes the phosphorylation of D-fructose 6-phosphate to fructose 1,6-bisphosphate by ATP, the first committing step of glycolysis.</text>
</comment>
<dbReference type="PANTHER" id="PTHR43650:SF1">
    <property type="entry name" value="PYROPHOSPHATE--FRUCTOSE 6-PHOSPHATE 1-PHOSPHOTRANSFERASE SUBUNIT BETA 2"/>
    <property type="match status" value="1"/>
</dbReference>
<dbReference type="GO" id="GO:0003872">
    <property type="term" value="F:6-phosphofructokinase activity"/>
    <property type="evidence" value="ECO:0007669"/>
    <property type="project" value="UniProtKB-UniRule"/>
</dbReference>
<dbReference type="SUPFAM" id="SSF53784">
    <property type="entry name" value="Phosphofructokinase"/>
    <property type="match status" value="2"/>
</dbReference>
<comment type="pathway">
    <text evidence="10">Carbohydrate degradation; glycolysis; D-glyceraldehyde 3-phosphate and glycerone phosphate from D-glucose: step 3/4.</text>
</comment>
<comment type="subunit">
    <text evidence="10">Tetramer of two alpha (regulatory) and two beta (catalytic) chains.</text>
</comment>
<feature type="site" description="Important for substrate specificity; cannot use PPi as phosphoryl donor" evidence="10">
    <location>
        <position position="284"/>
    </location>
</feature>
<feature type="binding site" evidence="10">
    <location>
        <begin position="282"/>
        <end position="285"/>
    </location>
    <ligand>
        <name>ATP</name>
        <dbReference type="ChEBI" id="CHEBI:30616"/>
    </ligand>
</feature>
<keyword evidence="11" id="KW-0175">Coiled coil</keyword>
<dbReference type="GO" id="GO:0009749">
    <property type="term" value="P:response to glucose"/>
    <property type="evidence" value="ECO:0007669"/>
    <property type="project" value="TreeGrafter"/>
</dbReference>
<dbReference type="HAMAP" id="MF_01980">
    <property type="entry name" value="Phosphofructokinase_II_Long"/>
    <property type="match status" value="1"/>
</dbReference>
<feature type="binding site" evidence="10">
    <location>
        <begin position="370"/>
        <end position="372"/>
    </location>
    <ligand>
        <name>substrate</name>
    </ligand>
</feature>
<dbReference type="Gene3D" id="3.40.50.460">
    <property type="entry name" value="Phosphofructokinase domain"/>
    <property type="match status" value="2"/>
</dbReference>
<feature type="domain" description="Phosphofructokinase" evidence="13">
    <location>
        <begin position="764"/>
        <end position="1002"/>
    </location>
</feature>
<evidence type="ECO:0000256" key="5">
    <source>
        <dbReference type="ARBA" id="ARBA00022723"/>
    </source>
</evidence>
<feature type="binding site" evidence="10">
    <location>
        <position position="283"/>
    </location>
    <ligand>
        <name>Mg(2+)</name>
        <dbReference type="ChEBI" id="CHEBI:18420"/>
        <note>catalytic</note>
    </ligand>
</feature>
<comment type="similarity">
    <text evidence="10">Belongs to the phosphofructokinase type A (PFKA) family. PPi-dependent PFK group II subfamily. Clade 'Long' sub-subfamily.</text>
</comment>
<feature type="binding site" evidence="10">
    <location>
        <begin position="323"/>
        <end position="325"/>
    </location>
    <ligand>
        <name>substrate</name>
    </ligand>
</feature>
<dbReference type="InterPro" id="IPR000023">
    <property type="entry name" value="Phosphofructokinase_dom"/>
</dbReference>
<comment type="catalytic activity">
    <reaction evidence="10">
        <text>beta-D-fructose 6-phosphate + ATP = beta-D-fructose 1,6-bisphosphate + ADP + H(+)</text>
        <dbReference type="Rhea" id="RHEA:16109"/>
        <dbReference type="ChEBI" id="CHEBI:15378"/>
        <dbReference type="ChEBI" id="CHEBI:30616"/>
        <dbReference type="ChEBI" id="CHEBI:32966"/>
        <dbReference type="ChEBI" id="CHEBI:57634"/>
        <dbReference type="ChEBI" id="CHEBI:456216"/>
        <dbReference type="EC" id="2.7.1.11"/>
    </reaction>
</comment>
<name>L0AWB4_THEEQ</name>
<feature type="binding site" evidence="10">
    <location>
        <begin position="253"/>
        <end position="254"/>
    </location>
    <ligand>
        <name>ATP</name>
        <dbReference type="ChEBI" id="CHEBI:30616"/>
    </ligand>
</feature>
<evidence type="ECO:0000256" key="12">
    <source>
        <dbReference type="SAM" id="MobiDB-lite"/>
    </source>
</evidence>
<evidence type="ECO:0000259" key="13">
    <source>
        <dbReference type="Pfam" id="PF00365"/>
    </source>
</evidence>
<feature type="binding site" evidence="10">
    <location>
        <begin position="530"/>
        <end position="533"/>
    </location>
    <ligand>
        <name>substrate</name>
    </ligand>
</feature>
<dbReference type="OrthoDB" id="537915at2759"/>
<dbReference type="EC" id="2.7.1.11" evidence="10"/>
<sequence length="1332" mass="149046">MPAEDLSDLNKQARRSMTLFSRDNHYCLLGNDNGKLDQSKAPTDRQQDGDSYRKDLQKLQLSPSLLSSIQPPSQMDSFLLQSSGRTTSARSMESLSHPLKRIDSCLAPKSVYEGRQSNKKVPLPQVLQYENHVLQEYDSSGEDMTHYEELSTLLPHISKERMVSVEPQVLQGFQGVKPRLRIGLILSGGPAPGGHNVIAGAFDYLKQRNKESQLIGFIGGLDGFLDQRYEIMSSQRMDEFRNLGGFNMLWSGRGRINGDYDLELAVSCANNLELDGLIIIGGDGTNSNAAIIANHFARMFDPSCTFPGTKLNKMCCVIGIPKTVDGDVNSKNIEISFGFDTAAKTYSELIGNLCTDASSTQYNYHFVRVMGRSASHLALECALQTHPNMVLIGEEVEHNQQSLRSIVDSIVEVIEKRHAMGKPFGVILIPEGLIEFIPDMRVLIKELNDTLKDNPKSGVDSSLLKNSKDTWEFMPESIREQLINDIEAGGYIMVAKIATERLLSMLVESRMVSKGSNLSGFTIMTHYFGYEGRCAIPSGFDASYCYALGYNAGVLISNGRNGYMSVIRNLNGQIEDWIPIGVPFLHLMEVKGETRYPAIRKTLLNLDGQLFHTFSKVREIWAYQDVYRSPGPIQTDTGLLTVKAPLYISSPTVGDLVGDLNAPRTNKHLNFKHTSFYSDLQRTRLNVVPEIPSICSSLQATMQPFKQVFDGDQYLKNQILLNYPYLVSHSKFNLYEVILDHSKDSNELLSTIDENNNGSYDPLRVGIVPLSKHAPGIVNVIWGVFERVSLLSGKCFAFHGAKGLTQGDYIELEDRDFDYLKNLGGLELVHRSKFSYFYEPENWEKALNSCKALDLDGLIILGDEGSMTQASLLTEYFLNKKSKTCVIGVPVAGSNSLGNSLIESCVGFDSNARIYASLVGNVLTDAVSMPKYWHFVKILGRYPSLEVLECAMQTHPNVVIIAEEYGSADKTLFDVVQDIADAVCKRAEIGKNFGTVLIPDHLVLHLPNTKTMLYELRRVVMEATYQGKKKEVMDQLAEYSAAREGNNGVSLEGLDWVRKITPWSLAVFDSLPPYIRNELLQIDFAEVALERIEIEIMLAKMVKEELNLRKERGEYSGNYAAVTHYFGYQGRCSIPSEFDCSLAYAYGHMAAIALENKLTGYCCSIRGLCGSIQDWKLFAIPFTSLMKIAPDAFEIFSMEKFKKGEMPVIPTSNVDLQSKAFRKFKVARKRWLLDDLFTNPGPIQFDGFVGTQSMVLITEFAEYYYMLRSVEKFSDALKNSCKFGVSEEFLNHVFIQLWGLVKIAQKPGELITLAQEVHGALDKQNEEELPQS</sequence>
<dbReference type="Pfam" id="PF00365">
    <property type="entry name" value="PFK"/>
    <property type="match status" value="2"/>
</dbReference>
<dbReference type="InterPro" id="IPR035966">
    <property type="entry name" value="PKF_sf"/>
</dbReference>
<accession>L0AWB4</accession>
<keyword evidence="4 10" id="KW-0808">Transferase</keyword>
<comment type="cofactor">
    <cofactor evidence="1 10">
        <name>Mg(2+)</name>
        <dbReference type="ChEBI" id="CHEBI:18420"/>
    </cofactor>
</comment>
<keyword evidence="10" id="KW-0547">Nucleotide-binding</keyword>
<dbReference type="UniPathway" id="UPA00109">
    <property type="reaction ID" value="UER00182"/>
</dbReference>
<evidence type="ECO:0000256" key="4">
    <source>
        <dbReference type="ARBA" id="ARBA00022679"/>
    </source>
</evidence>
<dbReference type="VEuPathDB" id="PiroplasmaDB:BEWA_023820"/>
<keyword evidence="3 10" id="KW-0963">Cytoplasm</keyword>
<dbReference type="STRING" id="1537102.L0AWB4"/>
<evidence type="ECO:0000313" key="15">
    <source>
        <dbReference type="Proteomes" id="UP000031512"/>
    </source>
</evidence>
<comment type="function">
    <text evidence="2">Catalyzes the phosphorylation of D-fructose 6-phosphate, the first committing step of glycolysis. Uses inorganic phosphate (PPi) as phosphoryl donor instead of ATP like common ATP-dependent phosphofructokinases (ATP-PFKs), which renders the reaction reversible, and can thus function both in glycolysis and gluconeogenesis. Consistently, PPi-PFK can replace the enzymes of both the forward (ATP-PFK) and reverse (fructose-bisphosphatase (FBPase)) reactions.</text>
</comment>
<dbReference type="GO" id="GO:0006002">
    <property type="term" value="P:fructose 6-phosphate metabolic process"/>
    <property type="evidence" value="ECO:0007669"/>
    <property type="project" value="InterPro"/>
</dbReference>
<dbReference type="PRINTS" id="PR00476">
    <property type="entry name" value="PHFRCTKINASE"/>
</dbReference>
<dbReference type="eggNOG" id="KOG2440">
    <property type="taxonomic scope" value="Eukaryota"/>
</dbReference>
<evidence type="ECO:0000256" key="10">
    <source>
        <dbReference type="HAMAP-Rule" id="MF_03185"/>
    </source>
</evidence>
<organism evidence="14 15">
    <name type="scientific">Theileria equi strain WA</name>
    <dbReference type="NCBI Taxonomy" id="1537102"/>
    <lineage>
        <taxon>Eukaryota</taxon>
        <taxon>Sar</taxon>
        <taxon>Alveolata</taxon>
        <taxon>Apicomplexa</taxon>
        <taxon>Aconoidasida</taxon>
        <taxon>Piroplasmida</taxon>
        <taxon>Theileriidae</taxon>
        <taxon>Theileria</taxon>
    </lineage>
</organism>
<evidence type="ECO:0000256" key="7">
    <source>
        <dbReference type="ARBA" id="ARBA00022842"/>
    </source>
</evidence>
<evidence type="ECO:0000256" key="8">
    <source>
        <dbReference type="ARBA" id="ARBA00023152"/>
    </source>
</evidence>
<dbReference type="Gene3D" id="3.40.50.450">
    <property type="match status" value="2"/>
</dbReference>
<dbReference type="NCBIfam" id="NF005482">
    <property type="entry name" value="PRK07085.1"/>
    <property type="match status" value="1"/>
</dbReference>
<protein>
    <recommendedName>
        <fullName evidence="10">Probable ATP-dependent 6-phosphofructokinase</fullName>
        <shortName evidence="10">ATP-PFK</shortName>
        <shortName evidence="10">Phosphofructokinase</shortName>
        <ecNumber evidence="10">2.7.1.11</ecNumber>
    </recommendedName>
    <alternativeName>
        <fullName evidence="10">Phosphohexokinase</fullName>
    </alternativeName>
</protein>
<reference evidence="14 15" key="1">
    <citation type="journal article" date="2012" name="BMC Genomics">
        <title>Comparative genomic analysis and phylogenetic position of Theileria equi.</title>
        <authorList>
            <person name="Kappmeyer L.S."/>
            <person name="Thiagarajan M."/>
            <person name="Herndon D.R."/>
            <person name="Ramsay J.D."/>
            <person name="Caler E."/>
            <person name="Djikeng A."/>
            <person name="Gillespie J.J."/>
            <person name="Lau A.O."/>
            <person name="Roalson E.H."/>
            <person name="Silva J.C."/>
            <person name="Silva M.G."/>
            <person name="Suarez C.E."/>
            <person name="Ueti M.W."/>
            <person name="Nene V.M."/>
            <person name="Mealey R.H."/>
            <person name="Knowles D.P."/>
            <person name="Brayton K.A."/>
        </authorList>
    </citation>
    <scope>NUCLEOTIDE SEQUENCE [LARGE SCALE GENOMIC DNA]</scope>
    <source>
        <strain evidence="14 15">WA</strain>
    </source>
</reference>
<evidence type="ECO:0000313" key="14">
    <source>
        <dbReference type="EMBL" id="AFZ79533.1"/>
    </source>
</evidence>
<keyword evidence="6 10" id="KW-0418">Kinase</keyword>